<dbReference type="Gene3D" id="1.10.8.50">
    <property type="match status" value="1"/>
</dbReference>
<dbReference type="RefSeq" id="WP_005186637.1">
    <property type="nucleotide sequence ID" value="NZ_CP045804.1"/>
</dbReference>
<reference evidence="16" key="1">
    <citation type="journal article" date="2021" name="Nat. Microbiol.">
        <title>Cocultivation of an ultrasmall environmental parasitic bacterium with lytic ability against bacteria associated with wastewater foams.</title>
        <authorList>
            <person name="Batinovic S."/>
            <person name="Rose J.J.A."/>
            <person name="Ratcliffe J."/>
            <person name="Seviour R.J."/>
            <person name="Petrovski S."/>
        </authorList>
    </citation>
    <scope>NUCLEOTIDE SEQUENCE</scope>
    <source>
        <strain evidence="16">CON44</strain>
    </source>
</reference>
<keyword evidence="12 15" id="KW-0511">Multifunctional enzyme</keyword>
<dbReference type="SUPFAM" id="SSF81624">
    <property type="entry name" value="N-terminal domain of MutM-like DNA repair proteins"/>
    <property type="match status" value="1"/>
</dbReference>
<dbReference type="SMART" id="SM01232">
    <property type="entry name" value="H2TH"/>
    <property type="match status" value="1"/>
</dbReference>
<dbReference type="SUPFAM" id="SSF46946">
    <property type="entry name" value="S13-like H2TH domain"/>
    <property type="match status" value="1"/>
</dbReference>
<comment type="catalytic activity">
    <reaction evidence="14 15">
        <text>2'-deoxyribonucleotide-(2'-deoxyribose 5'-phosphate)-2'-deoxyribonucleotide-DNA = a 3'-end 2'-deoxyribonucleotide-(2,3-dehydro-2,3-deoxyribose 5'-phosphate)-DNA + a 5'-end 5'-phospho-2'-deoxyribonucleoside-DNA + H(+)</text>
        <dbReference type="Rhea" id="RHEA:66592"/>
        <dbReference type="Rhea" id="RHEA-COMP:13180"/>
        <dbReference type="Rhea" id="RHEA-COMP:16897"/>
        <dbReference type="Rhea" id="RHEA-COMP:17067"/>
        <dbReference type="ChEBI" id="CHEBI:15378"/>
        <dbReference type="ChEBI" id="CHEBI:136412"/>
        <dbReference type="ChEBI" id="CHEBI:157695"/>
        <dbReference type="ChEBI" id="CHEBI:167181"/>
        <dbReference type="EC" id="4.2.99.18"/>
    </reaction>
</comment>
<dbReference type="PROSITE" id="PS51068">
    <property type="entry name" value="FPG_CAT"/>
    <property type="match status" value="1"/>
</dbReference>
<dbReference type="PROSITE" id="PS01242">
    <property type="entry name" value="ZF_FPG_1"/>
    <property type="match status" value="1"/>
</dbReference>
<feature type="binding site" evidence="15">
    <location>
        <position position="176"/>
    </location>
    <ligand>
        <name>DNA</name>
        <dbReference type="ChEBI" id="CHEBI:16991"/>
    </ligand>
</feature>
<dbReference type="InterPro" id="IPR010979">
    <property type="entry name" value="Ribosomal_uS13-like_H2TH"/>
</dbReference>
<dbReference type="SUPFAM" id="SSF57716">
    <property type="entry name" value="Glucocorticoid receptor-like (DNA-binding domain)"/>
    <property type="match status" value="1"/>
</dbReference>
<feature type="active site" description="Proton donor; for beta-elimination activity" evidence="15">
    <location>
        <position position="61"/>
    </location>
</feature>
<dbReference type="AlphaFoldDB" id="A0A857KIF5"/>
<dbReference type="InterPro" id="IPR010663">
    <property type="entry name" value="Znf_FPG/IleRS"/>
</dbReference>
<dbReference type="InterPro" id="IPR020629">
    <property type="entry name" value="FPG_Glyclase"/>
</dbReference>
<dbReference type="NCBIfam" id="TIGR00577">
    <property type="entry name" value="fpg"/>
    <property type="match status" value="1"/>
</dbReference>
<feature type="binding site" evidence="15">
    <location>
        <position position="103"/>
    </location>
    <ligand>
        <name>DNA</name>
        <dbReference type="ChEBI" id="CHEBI:16991"/>
    </ligand>
</feature>
<comment type="cofactor">
    <cofactor evidence="15">
        <name>Zn(2+)</name>
        <dbReference type="ChEBI" id="CHEBI:29105"/>
    </cofactor>
    <text evidence="15">Binds 1 zinc ion per subunit.</text>
</comment>
<dbReference type="Pfam" id="PF06831">
    <property type="entry name" value="H2TH"/>
    <property type="match status" value="1"/>
</dbReference>
<dbReference type="EC" id="4.2.99.18" evidence="15"/>
<evidence type="ECO:0000256" key="14">
    <source>
        <dbReference type="ARBA" id="ARBA00044632"/>
    </source>
</evidence>
<evidence type="ECO:0000256" key="8">
    <source>
        <dbReference type="ARBA" id="ARBA00022833"/>
    </source>
</evidence>
<dbReference type="GO" id="GO:0003684">
    <property type="term" value="F:damaged DNA binding"/>
    <property type="evidence" value="ECO:0007669"/>
    <property type="project" value="InterPro"/>
</dbReference>
<dbReference type="FunFam" id="1.10.8.50:FF:000003">
    <property type="entry name" value="Formamidopyrimidine-DNA glycosylase"/>
    <property type="match status" value="1"/>
</dbReference>
<dbReference type="InterPro" id="IPR012319">
    <property type="entry name" value="FPG_cat"/>
</dbReference>
<dbReference type="EC" id="3.2.2.23" evidence="15"/>
<dbReference type="Pfam" id="PF06827">
    <property type="entry name" value="zf-FPG_IleRS"/>
    <property type="match status" value="1"/>
</dbReference>
<dbReference type="CDD" id="cd08966">
    <property type="entry name" value="EcFpg-like_N"/>
    <property type="match status" value="1"/>
</dbReference>
<dbReference type="GO" id="GO:0006284">
    <property type="term" value="P:base-excision repair"/>
    <property type="evidence" value="ECO:0007669"/>
    <property type="project" value="InterPro"/>
</dbReference>
<dbReference type="InterPro" id="IPR015887">
    <property type="entry name" value="DNA_glyclase_Znf_dom_DNA_BS"/>
</dbReference>
<dbReference type="GO" id="GO:0008270">
    <property type="term" value="F:zinc ion binding"/>
    <property type="evidence" value="ECO:0007669"/>
    <property type="project" value="UniProtKB-UniRule"/>
</dbReference>
<dbReference type="InterPro" id="IPR035937">
    <property type="entry name" value="FPG_N"/>
</dbReference>
<dbReference type="SMART" id="SM00898">
    <property type="entry name" value="Fapy_DNA_glyco"/>
    <property type="match status" value="1"/>
</dbReference>
<keyword evidence="8 15" id="KW-0862">Zinc</keyword>
<evidence type="ECO:0000256" key="12">
    <source>
        <dbReference type="ARBA" id="ARBA00023268"/>
    </source>
</evidence>
<keyword evidence="11 15" id="KW-0456">Lyase</keyword>
<keyword evidence="6 15" id="KW-0863">Zinc-finger</keyword>
<dbReference type="EMBL" id="CP045810">
    <property type="protein sequence ID" value="QHN39365.1"/>
    <property type="molecule type" value="Genomic_DNA"/>
</dbReference>
<keyword evidence="7 15" id="KW-0378">Hydrolase</keyword>
<feature type="active site" description="Schiff-base intermediate with DNA" evidence="15">
    <location>
        <position position="2"/>
    </location>
</feature>
<dbReference type="PANTHER" id="PTHR22993:SF9">
    <property type="entry name" value="FORMAMIDOPYRIMIDINE-DNA GLYCOSYLASE"/>
    <property type="match status" value="1"/>
</dbReference>
<dbReference type="InterPro" id="IPR000214">
    <property type="entry name" value="Znf_DNA_glyclase/AP_lyase"/>
</dbReference>
<dbReference type="HAMAP" id="MF_00103">
    <property type="entry name" value="Fapy_DNA_glycosyl"/>
    <property type="match status" value="1"/>
</dbReference>
<organism evidence="16">
    <name type="scientific">Gordonia amarae</name>
    <dbReference type="NCBI Taxonomy" id="36821"/>
    <lineage>
        <taxon>Bacteria</taxon>
        <taxon>Bacillati</taxon>
        <taxon>Actinomycetota</taxon>
        <taxon>Actinomycetes</taxon>
        <taxon>Mycobacteriales</taxon>
        <taxon>Gordoniaceae</taxon>
        <taxon>Gordonia</taxon>
    </lineage>
</organism>
<sequence length="303" mass="33360">MPELPEVETIRLGLAAHIIGRRIDQVEVLHPRAVRRQTGGAGDLIARLRGLIITGVRRRGKYLWLTVGGGKDAAVQEGWAVVIHLGMSGQLLIAEPGALDETHLRIRLNLGPGVDADSDPIELRFVDQRTFGGWFVDDWAVDASGIVVPESISHIAPDPFEASYDQGKVIGRIRAKHTEIKRVLLDQSVISGVGNIYADESLWRAELHGERVTDRITRAKLAELLDAVAGVMSEAIAVGGTSFDELYVNVNGQSGYFERSLNAYGREGDPCRRCGTVMRRTAFMNRSSFYCPHCQKPPRARKT</sequence>
<keyword evidence="13 15" id="KW-0326">Glycosidase</keyword>
<evidence type="ECO:0000256" key="5">
    <source>
        <dbReference type="ARBA" id="ARBA00022763"/>
    </source>
</evidence>
<dbReference type="GO" id="GO:0034039">
    <property type="term" value="F:8-oxo-7,8-dihydroguanine DNA N-glycosylase activity"/>
    <property type="evidence" value="ECO:0007669"/>
    <property type="project" value="TreeGrafter"/>
</dbReference>
<evidence type="ECO:0000256" key="10">
    <source>
        <dbReference type="ARBA" id="ARBA00023204"/>
    </source>
</evidence>
<evidence type="ECO:0000256" key="1">
    <source>
        <dbReference type="ARBA" id="ARBA00001668"/>
    </source>
</evidence>
<comment type="function">
    <text evidence="15">Involved in base excision repair of DNA damaged by oxidation or by mutagenic agents. Acts as DNA glycosylase that recognizes and removes damaged bases. Has a preference for oxidized purines, such as 7,8-dihydro-8-oxoguanine (8-oxoG). Has AP (apurinic/apyrimidinic) lyase activity and introduces nicks in the DNA strand. Cleaves the DNA backbone by beta-delta elimination to generate a single-strand break at the site of the removed base with both 3'- and 5'-phosphates.</text>
</comment>
<keyword evidence="5 15" id="KW-0227">DNA damage</keyword>
<comment type="similarity">
    <text evidence="2 15">Belongs to the FPG family.</text>
</comment>
<evidence type="ECO:0000256" key="13">
    <source>
        <dbReference type="ARBA" id="ARBA00023295"/>
    </source>
</evidence>
<dbReference type="InterPro" id="IPR015886">
    <property type="entry name" value="H2TH_FPG"/>
</dbReference>
<comment type="subunit">
    <text evidence="3 15">Monomer.</text>
</comment>
<protein>
    <recommendedName>
        <fullName evidence="15">Formamidopyrimidine-DNA glycosylase</fullName>
        <shortName evidence="15">Fapy-DNA glycosylase</shortName>
        <ecNumber evidence="15">3.2.2.23</ecNumber>
    </recommendedName>
    <alternativeName>
        <fullName evidence="15">DNA-(apurinic or apyrimidinic site) lyase MutM</fullName>
        <shortName evidence="15">AP lyase MutM</shortName>
        <ecNumber evidence="15">4.2.99.18</ecNumber>
    </alternativeName>
</protein>
<feature type="active site" description="Proton donor" evidence="15">
    <location>
        <position position="3"/>
    </location>
</feature>
<dbReference type="PANTHER" id="PTHR22993">
    <property type="entry name" value="FORMAMIDOPYRIMIDINE-DNA GLYCOSYLASE"/>
    <property type="match status" value="1"/>
</dbReference>
<dbReference type="GO" id="GO:0006979">
    <property type="term" value="P:response to oxidative stress"/>
    <property type="evidence" value="ECO:0007669"/>
    <property type="project" value="UniProtKB-ARBA"/>
</dbReference>
<keyword evidence="4 15" id="KW-0479">Metal-binding</keyword>
<evidence type="ECO:0000256" key="15">
    <source>
        <dbReference type="HAMAP-Rule" id="MF_00103"/>
    </source>
</evidence>
<keyword evidence="9 15" id="KW-0238">DNA-binding</keyword>
<evidence type="ECO:0000256" key="4">
    <source>
        <dbReference type="ARBA" id="ARBA00022723"/>
    </source>
</evidence>
<dbReference type="GO" id="GO:0140078">
    <property type="term" value="F:class I DNA-(apurinic or apyrimidinic site) endonuclease activity"/>
    <property type="evidence" value="ECO:0007669"/>
    <property type="project" value="UniProtKB-EC"/>
</dbReference>
<feature type="binding site" evidence="15">
    <location>
        <position position="129"/>
    </location>
    <ligand>
        <name>DNA</name>
        <dbReference type="ChEBI" id="CHEBI:16991"/>
    </ligand>
</feature>
<dbReference type="GO" id="GO:0003690">
    <property type="term" value="F:double-stranded DNA binding"/>
    <property type="evidence" value="ECO:0007669"/>
    <property type="project" value="UniProtKB-ARBA"/>
</dbReference>
<proteinExistence type="inferred from homology"/>
<dbReference type="Gene3D" id="3.20.190.10">
    <property type="entry name" value="MutM-like, N-terminal"/>
    <property type="match status" value="1"/>
</dbReference>
<accession>A0A857KIF5</accession>
<feature type="active site" description="Proton donor; for delta-elimination activity" evidence="15">
    <location>
        <position position="286"/>
    </location>
</feature>
<evidence type="ECO:0000256" key="9">
    <source>
        <dbReference type="ARBA" id="ARBA00023125"/>
    </source>
</evidence>
<dbReference type="Pfam" id="PF01149">
    <property type="entry name" value="Fapy_DNA_glyco"/>
    <property type="match status" value="1"/>
</dbReference>
<evidence type="ECO:0000256" key="6">
    <source>
        <dbReference type="ARBA" id="ARBA00022771"/>
    </source>
</evidence>
<evidence type="ECO:0000313" key="16">
    <source>
        <dbReference type="EMBL" id="QHN39365.1"/>
    </source>
</evidence>
<evidence type="ECO:0000256" key="3">
    <source>
        <dbReference type="ARBA" id="ARBA00011245"/>
    </source>
</evidence>
<comment type="catalytic activity">
    <reaction evidence="1 15">
        <text>Hydrolysis of DNA containing ring-opened 7-methylguanine residues, releasing 2,6-diamino-4-hydroxy-5-(N-methyl)formamidopyrimidine.</text>
        <dbReference type="EC" id="3.2.2.23"/>
    </reaction>
</comment>
<evidence type="ECO:0000256" key="11">
    <source>
        <dbReference type="ARBA" id="ARBA00023239"/>
    </source>
</evidence>
<gene>
    <name evidence="15 16" type="primary">mutM</name>
    <name evidence="15" type="synonym">fpg</name>
    <name evidence="16" type="ORF">GII30_09500</name>
</gene>
<evidence type="ECO:0000256" key="2">
    <source>
        <dbReference type="ARBA" id="ARBA00009409"/>
    </source>
</evidence>
<keyword evidence="10 15" id="KW-0234">DNA repair</keyword>
<dbReference type="PROSITE" id="PS51066">
    <property type="entry name" value="ZF_FPG_2"/>
    <property type="match status" value="1"/>
</dbReference>
<evidence type="ECO:0000256" key="7">
    <source>
        <dbReference type="ARBA" id="ARBA00022801"/>
    </source>
</evidence>
<name>A0A857KIF5_9ACTN</name>
<dbReference type="NCBIfam" id="NF002211">
    <property type="entry name" value="PRK01103.1"/>
    <property type="match status" value="1"/>
</dbReference>